<comment type="similarity">
    <text evidence="1">Belongs to the EXO70 family.</text>
</comment>
<proteinExistence type="inferred from homology"/>
<dbReference type="InterPro" id="IPR046364">
    <property type="entry name" value="Exo70_C"/>
</dbReference>
<evidence type="ECO:0000256" key="2">
    <source>
        <dbReference type="ARBA" id="ARBA00022448"/>
    </source>
</evidence>
<organism evidence="4 5">
    <name type="scientific">Dendrobium thyrsiflorum</name>
    <name type="common">Pinecone-like raceme dendrobium</name>
    <name type="synonym">Orchid</name>
    <dbReference type="NCBI Taxonomy" id="117978"/>
    <lineage>
        <taxon>Eukaryota</taxon>
        <taxon>Viridiplantae</taxon>
        <taxon>Streptophyta</taxon>
        <taxon>Embryophyta</taxon>
        <taxon>Tracheophyta</taxon>
        <taxon>Spermatophyta</taxon>
        <taxon>Magnoliopsida</taxon>
        <taxon>Liliopsida</taxon>
        <taxon>Asparagales</taxon>
        <taxon>Orchidaceae</taxon>
        <taxon>Epidendroideae</taxon>
        <taxon>Malaxideae</taxon>
        <taxon>Dendrobiinae</taxon>
        <taxon>Dendrobium</taxon>
    </lineage>
</organism>
<dbReference type="SUPFAM" id="SSF74788">
    <property type="entry name" value="Cullin repeat-like"/>
    <property type="match status" value="1"/>
</dbReference>
<evidence type="ECO:0000256" key="1">
    <source>
        <dbReference type="ARBA" id="ARBA00006756"/>
    </source>
</evidence>
<dbReference type="Gene3D" id="1.20.1280.170">
    <property type="entry name" value="Exocyst complex component Exo70"/>
    <property type="match status" value="1"/>
</dbReference>
<evidence type="ECO:0000313" key="5">
    <source>
        <dbReference type="Proteomes" id="UP001552299"/>
    </source>
</evidence>
<feature type="domain" description="Exocyst complex subunit Exo70 C-terminal" evidence="3">
    <location>
        <begin position="8"/>
        <end position="59"/>
    </location>
</feature>
<keyword evidence="2" id="KW-0813">Transport</keyword>
<name>A0ABD0V6N4_DENTH</name>
<evidence type="ECO:0000259" key="3">
    <source>
        <dbReference type="Pfam" id="PF03081"/>
    </source>
</evidence>
<comment type="caution">
    <text evidence="4">The sequence shown here is derived from an EMBL/GenBank/DDBJ whole genome shotgun (WGS) entry which is preliminary data.</text>
</comment>
<evidence type="ECO:0000313" key="4">
    <source>
        <dbReference type="EMBL" id="KAL0920386.1"/>
    </source>
</evidence>
<protein>
    <recommendedName>
        <fullName evidence="3">Exocyst complex subunit Exo70 C-terminal domain-containing protein</fullName>
    </recommendedName>
</protein>
<reference evidence="4 5" key="1">
    <citation type="journal article" date="2024" name="Plant Biotechnol. J.">
        <title>Dendrobium thyrsiflorum genome and its molecular insights into genes involved in important horticultural traits.</title>
        <authorList>
            <person name="Chen B."/>
            <person name="Wang J.Y."/>
            <person name="Zheng P.J."/>
            <person name="Li K.L."/>
            <person name="Liang Y.M."/>
            <person name="Chen X.F."/>
            <person name="Zhang C."/>
            <person name="Zhao X."/>
            <person name="He X."/>
            <person name="Zhang G.Q."/>
            <person name="Liu Z.J."/>
            <person name="Xu Q."/>
        </authorList>
    </citation>
    <scope>NUCLEOTIDE SEQUENCE [LARGE SCALE GENOMIC DNA]</scope>
    <source>
        <strain evidence="4">GZMU011</strain>
    </source>
</reference>
<keyword evidence="5" id="KW-1185">Reference proteome</keyword>
<dbReference type="Proteomes" id="UP001552299">
    <property type="component" value="Unassembled WGS sequence"/>
</dbReference>
<dbReference type="EMBL" id="JANQDX010000008">
    <property type="protein sequence ID" value="KAL0920386.1"/>
    <property type="molecule type" value="Genomic_DNA"/>
</dbReference>
<accession>A0ABD0V6N4</accession>
<dbReference type="Pfam" id="PF03081">
    <property type="entry name" value="Exo70_C"/>
    <property type="match status" value="1"/>
</dbReference>
<sequence>MKLNEFWQLATSYERTTWIRVLYCRRDEGLHVGGSFSSSVSKSSLRERFKAFDAAFEKLLPSYRSFLGRFRHHRETRDTQRFILSTQLMILRYLWLIFLKGAHILCLARQVPLKLSSAGVLQS</sequence>
<dbReference type="InterPro" id="IPR016159">
    <property type="entry name" value="Cullin_repeat-like_dom_sf"/>
</dbReference>
<dbReference type="AlphaFoldDB" id="A0ABD0V6N4"/>
<gene>
    <name evidence="4" type="ORF">M5K25_009518</name>
</gene>